<dbReference type="GO" id="GO:0006508">
    <property type="term" value="P:proteolysis"/>
    <property type="evidence" value="ECO:0007669"/>
    <property type="project" value="UniProtKB-KW"/>
</dbReference>
<dbReference type="EMBL" id="AP023368">
    <property type="protein sequence ID" value="BCJ99076.1"/>
    <property type="molecule type" value="Genomic_DNA"/>
</dbReference>
<feature type="transmembrane region" description="Helical" evidence="1">
    <location>
        <begin position="40"/>
        <end position="59"/>
    </location>
</feature>
<evidence type="ECO:0000313" key="3">
    <source>
        <dbReference type="EMBL" id="BCJ99076.1"/>
    </source>
</evidence>
<name>A0A7I8DS21_9FIRM</name>
<feature type="transmembrane region" description="Helical" evidence="1">
    <location>
        <begin position="7"/>
        <end position="28"/>
    </location>
</feature>
<dbReference type="PANTHER" id="PTHR35797:SF1">
    <property type="entry name" value="PROTEASE"/>
    <property type="match status" value="1"/>
</dbReference>
<reference evidence="3 4" key="2">
    <citation type="submission" date="2020-08" db="EMBL/GenBank/DDBJ databases">
        <authorList>
            <person name="Ueki A."/>
            <person name="Tonouchi A."/>
        </authorList>
    </citation>
    <scope>NUCLEOTIDE SEQUENCE [LARGE SCALE GENOMIC DNA]</scope>
    <source>
        <strain evidence="3 4">CTTW</strain>
    </source>
</reference>
<dbReference type="KEGG" id="acht:bsdcttw_21170"/>
<dbReference type="Proteomes" id="UP000515703">
    <property type="component" value="Chromosome"/>
</dbReference>
<evidence type="ECO:0000259" key="2">
    <source>
        <dbReference type="Pfam" id="PF02517"/>
    </source>
</evidence>
<feature type="transmembrane region" description="Helical" evidence="1">
    <location>
        <begin position="80"/>
        <end position="101"/>
    </location>
</feature>
<feature type="transmembrane region" description="Helical" evidence="1">
    <location>
        <begin position="188"/>
        <end position="205"/>
    </location>
</feature>
<dbReference type="GO" id="GO:0080120">
    <property type="term" value="P:CAAX-box protein maturation"/>
    <property type="evidence" value="ECO:0007669"/>
    <property type="project" value="UniProtKB-ARBA"/>
</dbReference>
<reference evidence="3 4" key="1">
    <citation type="submission" date="2020-08" db="EMBL/GenBank/DDBJ databases">
        <title>Draft genome sequencing of an Anaerocolumna strain isolated from anoxic soil subjected to BSD treatment.</title>
        <authorList>
            <person name="Uek A."/>
            <person name="Tonouchi A."/>
        </authorList>
    </citation>
    <scope>NUCLEOTIDE SEQUENCE [LARGE SCALE GENOMIC DNA]</scope>
    <source>
        <strain evidence="3 4">CTTW</strain>
    </source>
</reference>
<dbReference type="GO" id="GO:0004175">
    <property type="term" value="F:endopeptidase activity"/>
    <property type="evidence" value="ECO:0007669"/>
    <property type="project" value="UniProtKB-ARBA"/>
</dbReference>
<evidence type="ECO:0000313" key="4">
    <source>
        <dbReference type="Proteomes" id="UP000515703"/>
    </source>
</evidence>
<feature type="transmembrane region" description="Helical" evidence="1">
    <location>
        <begin position="212"/>
        <end position="229"/>
    </location>
</feature>
<protein>
    <submittedName>
        <fullName evidence="3">CPBP family intramembrane metalloprotease</fullName>
    </submittedName>
</protein>
<keyword evidence="3" id="KW-0378">Hydrolase</keyword>
<keyword evidence="1" id="KW-1133">Transmembrane helix</keyword>
<feature type="transmembrane region" description="Helical" evidence="1">
    <location>
        <begin position="235"/>
        <end position="252"/>
    </location>
</feature>
<gene>
    <name evidence="3" type="ORF">bsdcttw_21170</name>
</gene>
<keyword evidence="4" id="KW-1185">Reference proteome</keyword>
<keyword evidence="3" id="KW-0482">Metalloprotease</keyword>
<keyword evidence="1" id="KW-0472">Membrane</keyword>
<dbReference type="RefSeq" id="WP_185259354.1">
    <property type="nucleotide sequence ID" value="NZ_AP023368.1"/>
</dbReference>
<dbReference type="InterPro" id="IPR003675">
    <property type="entry name" value="Rce1/LyrA-like_dom"/>
</dbReference>
<evidence type="ECO:0000256" key="1">
    <source>
        <dbReference type="SAM" id="Phobius"/>
    </source>
</evidence>
<dbReference type="Pfam" id="PF02517">
    <property type="entry name" value="Rce1-like"/>
    <property type="match status" value="1"/>
</dbReference>
<dbReference type="AlphaFoldDB" id="A0A7I8DS21"/>
<proteinExistence type="predicted"/>
<dbReference type="InterPro" id="IPR042150">
    <property type="entry name" value="MmRce1-like"/>
</dbReference>
<accession>A0A7I8DS21</accession>
<feature type="domain" description="CAAX prenyl protease 2/Lysostaphin resistance protein A-like" evidence="2">
    <location>
        <begin position="123"/>
        <end position="226"/>
    </location>
</feature>
<feature type="transmembrane region" description="Helical" evidence="1">
    <location>
        <begin position="121"/>
        <end position="137"/>
    </location>
</feature>
<keyword evidence="1" id="KW-0812">Transmembrane</keyword>
<dbReference type="GO" id="GO:0008237">
    <property type="term" value="F:metallopeptidase activity"/>
    <property type="evidence" value="ECO:0007669"/>
    <property type="project" value="UniProtKB-KW"/>
</dbReference>
<organism evidence="3 4">
    <name type="scientific">Anaerocolumna chitinilytica</name>
    <dbReference type="NCBI Taxonomy" id="1727145"/>
    <lineage>
        <taxon>Bacteria</taxon>
        <taxon>Bacillati</taxon>
        <taxon>Bacillota</taxon>
        <taxon>Clostridia</taxon>
        <taxon>Lachnospirales</taxon>
        <taxon>Lachnospiraceae</taxon>
        <taxon>Anaerocolumna</taxon>
    </lineage>
</organism>
<sequence>MKKRKVLIYIILSYGITWALWIPLLLNYQLGADIPLLPGQFYLASFGPILGAIITSLLCGGGEIRTWFKRTYSFQFSKKWLAIAVLMPISYGIIGIAAHRLAMGVWPDFSRFGLTEKLPGFNLWQTALVWILTFGLGEESGWRGFLLPELTKRYSLRISSLLVALVWIFWHLPAFFFNPTYLNMGPGIIGWAISLTFGSVLLAWLSNGSGFSVIPVLIWHGGFDLITASDEGAQVMAMVCSMLVIVQGIWLIRKMARSEVKGQR</sequence>
<keyword evidence="3" id="KW-0645">Protease</keyword>
<feature type="transmembrane region" description="Helical" evidence="1">
    <location>
        <begin position="158"/>
        <end position="176"/>
    </location>
</feature>
<dbReference type="PANTHER" id="PTHR35797">
    <property type="entry name" value="PROTEASE-RELATED"/>
    <property type="match status" value="1"/>
</dbReference>